<evidence type="ECO:0000259" key="6">
    <source>
        <dbReference type="Pfam" id="PF08281"/>
    </source>
</evidence>
<accession>A0A223KMU5</accession>
<name>A0A223KMU5_9BACI</name>
<dbReference type="SUPFAM" id="SSF88659">
    <property type="entry name" value="Sigma3 and sigma4 domains of RNA polymerase sigma factors"/>
    <property type="match status" value="1"/>
</dbReference>
<dbReference type="InterPro" id="IPR007627">
    <property type="entry name" value="RNA_pol_sigma70_r2"/>
</dbReference>
<protein>
    <submittedName>
        <fullName evidence="7">RNA polymerase factor sigma C</fullName>
    </submittedName>
</protein>
<proteinExistence type="inferred from homology"/>
<dbReference type="Gene3D" id="1.10.10.10">
    <property type="entry name" value="Winged helix-like DNA-binding domain superfamily/Winged helix DNA-binding domain"/>
    <property type="match status" value="1"/>
</dbReference>
<evidence type="ECO:0000259" key="5">
    <source>
        <dbReference type="Pfam" id="PF04542"/>
    </source>
</evidence>
<comment type="similarity">
    <text evidence="1">Belongs to the sigma-70 factor family. ECF subfamily.</text>
</comment>
<dbReference type="InterPro" id="IPR036388">
    <property type="entry name" value="WH-like_DNA-bd_sf"/>
</dbReference>
<dbReference type="PANTHER" id="PTHR43133">
    <property type="entry name" value="RNA POLYMERASE ECF-TYPE SIGMA FACTO"/>
    <property type="match status" value="1"/>
</dbReference>
<evidence type="ECO:0000256" key="1">
    <source>
        <dbReference type="ARBA" id="ARBA00010641"/>
    </source>
</evidence>
<dbReference type="Proteomes" id="UP000215224">
    <property type="component" value="Chromosome"/>
</dbReference>
<gene>
    <name evidence="7" type="ORF">BC6307_05755</name>
</gene>
<organism evidence="7 8">
    <name type="scientific">Sutcliffiella cohnii</name>
    <dbReference type="NCBI Taxonomy" id="33932"/>
    <lineage>
        <taxon>Bacteria</taxon>
        <taxon>Bacillati</taxon>
        <taxon>Bacillota</taxon>
        <taxon>Bacilli</taxon>
        <taxon>Bacillales</taxon>
        <taxon>Bacillaceae</taxon>
        <taxon>Sutcliffiella</taxon>
    </lineage>
</organism>
<dbReference type="AlphaFoldDB" id="A0A223KMU5"/>
<dbReference type="STRING" id="1314751.GCA_001591425_00134"/>
<sequence>MDNSEKDSLLETMMITYGDQLTRLAYSYVRDKEIAKDLVQDVFIKSYINWEKFRHESSVKTWLYRITINTAKDYLKSWSYRKLKVSELYQFNTKSNASSEDEALHNWEKNNVKHTVFDLSTKYREVIFLYYYEEFTIKEISELMNIPMSTVKTRLGRGKSKLKEKLERAEIVG</sequence>
<evidence type="ECO:0000256" key="4">
    <source>
        <dbReference type="ARBA" id="ARBA00023163"/>
    </source>
</evidence>
<dbReference type="Gene3D" id="1.10.1740.10">
    <property type="match status" value="1"/>
</dbReference>
<dbReference type="InterPro" id="IPR039425">
    <property type="entry name" value="RNA_pol_sigma-70-like"/>
</dbReference>
<dbReference type="Pfam" id="PF08281">
    <property type="entry name" value="Sigma70_r4_2"/>
    <property type="match status" value="1"/>
</dbReference>
<dbReference type="PANTHER" id="PTHR43133:SF60">
    <property type="entry name" value="RNA POLYMERASE SIGMA FACTOR SIGV"/>
    <property type="match status" value="1"/>
</dbReference>
<dbReference type="InterPro" id="IPR014284">
    <property type="entry name" value="RNA_pol_sigma-70_dom"/>
</dbReference>
<feature type="domain" description="RNA polymerase sigma-70 region 2" evidence="5">
    <location>
        <begin position="16"/>
        <end position="77"/>
    </location>
</feature>
<dbReference type="GO" id="GO:0016987">
    <property type="term" value="F:sigma factor activity"/>
    <property type="evidence" value="ECO:0007669"/>
    <property type="project" value="UniProtKB-KW"/>
</dbReference>
<dbReference type="InterPro" id="IPR013249">
    <property type="entry name" value="RNA_pol_sigma70_r4_t2"/>
</dbReference>
<keyword evidence="8" id="KW-1185">Reference proteome</keyword>
<dbReference type="GO" id="GO:0003677">
    <property type="term" value="F:DNA binding"/>
    <property type="evidence" value="ECO:0007669"/>
    <property type="project" value="InterPro"/>
</dbReference>
<evidence type="ECO:0000256" key="2">
    <source>
        <dbReference type="ARBA" id="ARBA00023015"/>
    </source>
</evidence>
<evidence type="ECO:0000313" key="7">
    <source>
        <dbReference type="EMBL" id="AST90825.1"/>
    </source>
</evidence>
<evidence type="ECO:0000256" key="3">
    <source>
        <dbReference type="ARBA" id="ARBA00023082"/>
    </source>
</evidence>
<dbReference type="CDD" id="cd06171">
    <property type="entry name" value="Sigma70_r4"/>
    <property type="match status" value="1"/>
</dbReference>
<feature type="domain" description="RNA polymerase sigma factor 70 region 4 type 2" evidence="6">
    <location>
        <begin position="119"/>
        <end position="162"/>
    </location>
</feature>
<dbReference type="Pfam" id="PF04542">
    <property type="entry name" value="Sigma70_r2"/>
    <property type="match status" value="1"/>
</dbReference>
<keyword evidence="4" id="KW-0804">Transcription</keyword>
<dbReference type="InterPro" id="IPR013324">
    <property type="entry name" value="RNA_pol_sigma_r3/r4-like"/>
</dbReference>
<dbReference type="EMBL" id="CP018866">
    <property type="protein sequence ID" value="AST90825.1"/>
    <property type="molecule type" value="Genomic_DNA"/>
</dbReference>
<dbReference type="InterPro" id="IPR013325">
    <property type="entry name" value="RNA_pol_sigma_r2"/>
</dbReference>
<dbReference type="KEGG" id="bcoh:BC6307_05755"/>
<dbReference type="NCBIfam" id="TIGR02937">
    <property type="entry name" value="sigma70-ECF"/>
    <property type="match status" value="1"/>
</dbReference>
<evidence type="ECO:0000313" key="8">
    <source>
        <dbReference type="Proteomes" id="UP000215224"/>
    </source>
</evidence>
<dbReference type="GO" id="GO:0006352">
    <property type="term" value="P:DNA-templated transcription initiation"/>
    <property type="evidence" value="ECO:0007669"/>
    <property type="project" value="InterPro"/>
</dbReference>
<dbReference type="RefSeq" id="WP_066410849.1">
    <property type="nucleotide sequence ID" value="NZ_CP018866.1"/>
</dbReference>
<keyword evidence="3" id="KW-0731">Sigma factor</keyword>
<keyword evidence="2" id="KW-0805">Transcription regulation</keyword>
<dbReference type="SUPFAM" id="SSF88946">
    <property type="entry name" value="Sigma2 domain of RNA polymerase sigma factors"/>
    <property type="match status" value="1"/>
</dbReference>
<reference evidence="7 8" key="1">
    <citation type="submission" date="2016-12" db="EMBL/GenBank/DDBJ databases">
        <title>The whole genome sequencing and assembly of Bacillus cohnii DSM 6307T strain.</title>
        <authorList>
            <person name="Lee Y.-J."/>
            <person name="Yi H."/>
            <person name="Bahn Y.-S."/>
            <person name="Kim J.F."/>
            <person name="Lee D.-W."/>
        </authorList>
    </citation>
    <scope>NUCLEOTIDE SEQUENCE [LARGE SCALE GENOMIC DNA]</scope>
    <source>
        <strain evidence="7 8">DSM 6307</strain>
    </source>
</reference>